<dbReference type="GO" id="GO:0005507">
    <property type="term" value="F:copper ion binding"/>
    <property type="evidence" value="ECO:0007669"/>
    <property type="project" value="InterPro"/>
</dbReference>
<sequence>MPVGTWRRDGSSPRIVALESDVVGARVRYLKGSALRSFSRSRPRVLPFRLRREISPVVPPGSAARMSGVPVEEMQRDTSSADLRSRGVSGLLSARFTRFTGFTSRAAARQARAWAATARWTARLAVLALVGGLALTAVTPPASAHGQLAMSNPVKDSTISSPIEAVELYFTERPISYAYFTVKAPSGVRVDEQWTQGPPKRLDEPVREYHLIDGTWEPKLFHEGFPAKIPVAYWPDKGVYVATYRTIASDGEEVSGEVKFTYNGKTTEAPKGWRTPTNPPDPAFEAAAGHSSAPQVGETPSDTPSPVAPAGPTPQASCTPRTMPETGCTPGDASQAPSSAAGATSSEDGGAGLLVWLLPALLVVGAGVMVLRAARRPAPGVATAHGGKNGGPAGQNRKKTPPSARRGAPARPAPKAKSIKRR</sequence>
<keyword evidence="7" id="KW-1185">Reference proteome</keyword>
<organism evidence="6 7">
    <name type="scientific">Sphaerisporangium album</name>
    <dbReference type="NCBI Taxonomy" id="509200"/>
    <lineage>
        <taxon>Bacteria</taxon>
        <taxon>Bacillati</taxon>
        <taxon>Actinomycetota</taxon>
        <taxon>Actinomycetes</taxon>
        <taxon>Streptosporangiales</taxon>
        <taxon>Streptosporangiaceae</taxon>
        <taxon>Sphaerisporangium</taxon>
    </lineage>
</organism>
<feature type="region of interest" description="Disordered" evidence="3">
    <location>
        <begin position="59"/>
        <end position="80"/>
    </location>
</feature>
<feature type="compositionally biased region" description="Polar residues" evidence="3">
    <location>
        <begin position="292"/>
        <end position="304"/>
    </location>
</feature>
<proteinExistence type="predicted"/>
<evidence type="ECO:0000313" key="7">
    <source>
        <dbReference type="Proteomes" id="UP000253094"/>
    </source>
</evidence>
<dbReference type="InterPro" id="IPR014756">
    <property type="entry name" value="Ig_E-set"/>
</dbReference>
<dbReference type="GO" id="GO:0042597">
    <property type="term" value="C:periplasmic space"/>
    <property type="evidence" value="ECO:0007669"/>
    <property type="project" value="InterPro"/>
</dbReference>
<evidence type="ECO:0000256" key="4">
    <source>
        <dbReference type="SAM" id="Phobius"/>
    </source>
</evidence>
<keyword evidence="2" id="KW-0186">Copper</keyword>
<dbReference type="Gene3D" id="2.60.40.1220">
    <property type="match status" value="1"/>
</dbReference>
<dbReference type="OrthoDB" id="3543759at2"/>
<gene>
    <name evidence="6" type="ORF">DQ384_05855</name>
</gene>
<feature type="region of interest" description="Disordered" evidence="3">
    <location>
        <begin position="264"/>
        <end position="347"/>
    </location>
</feature>
<dbReference type="GO" id="GO:0046688">
    <property type="term" value="P:response to copper ion"/>
    <property type="evidence" value="ECO:0007669"/>
    <property type="project" value="InterPro"/>
</dbReference>
<comment type="caution">
    <text evidence="6">The sequence shown here is derived from an EMBL/GenBank/DDBJ whole genome shotgun (WGS) entry which is preliminary data.</text>
</comment>
<dbReference type="Proteomes" id="UP000253094">
    <property type="component" value="Unassembled WGS sequence"/>
</dbReference>
<name>A0A367FP86_9ACTN</name>
<evidence type="ECO:0000256" key="1">
    <source>
        <dbReference type="ARBA" id="ARBA00022729"/>
    </source>
</evidence>
<keyword evidence="4" id="KW-1133">Transmembrane helix</keyword>
<dbReference type="InterPro" id="IPR007348">
    <property type="entry name" value="CopC_dom"/>
</dbReference>
<evidence type="ECO:0000256" key="2">
    <source>
        <dbReference type="ARBA" id="ARBA00023008"/>
    </source>
</evidence>
<protein>
    <recommendedName>
        <fullName evidence="5">CopC domain-containing protein</fullName>
    </recommendedName>
</protein>
<keyword evidence="1" id="KW-0732">Signal</keyword>
<feature type="transmembrane region" description="Helical" evidence="4">
    <location>
        <begin position="353"/>
        <end position="371"/>
    </location>
</feature>
<feature type="compositionally biased region" description="Polar residues" evidence="3">
    <location>
        <begin position="335"/>
        <end position="347"/>
    </location>
</feature>
<dbReference type="EMBL" id="QOIL01000003">
    <property type="protein sequence ID" value="RCG32054.1"/>
    <property type="molecule type" value="Genomic_DNA"/>
</dbReference>
<evidence type="ECO:0000256" key="3">
    <source>
        <dbReference type="SAM" id="MobiDB-lite"/>
    </source>
</evidence>
<evidence type="ECO:0000313" key="6">
    <source>
        <dbReference type="EMBL" id="RCG32054.1"/>
    </source>
</evidence>
<dbReference type="AlphaFoldDB" id="A0A367FP86"/>
<keyword evidence="4" id="KW-0472">Membrane</keyword>
<dbReference type="InterPro" id="IPR014755">
    <property type="entry name" value="Cu-Rt/internalin_Ig-like"/>
</dbReference>
<dbReference type="Pfam" id="PF04234">
    <property type="entry name" value="CopC"/>
    <property type="match status" value="1"/>
</dbReference>
<feature type="region of interest" description="Disordered" evidence="3">
    <location>
        <begin position="380"/>
        <end position="422"/>
    </location>
</feature>
<feature type="compositionally biased region" description="Low complexity" evidence="3">
    <location>
        <begin position="401"/>
        <end position="416"/>
    </location>
</feature>
<reference evidence="6 7" key="1">
    <citation type="submission" date="2018-06" db="EMBL/GenBank/DDBJ databases">
        <title>Sphaerisporangium craniellae sp. nov., isolated from a marine sponge in the South China Sea.</title>
        <authorList>
            <person name="Li L."/>
        </authorList>
    </citation>
    <scope>NUCLEOTIDE SEQUENCE [LARGE SCALE GENOMIC DNA]</scope>
    <source>
        <strain evidence="6 7">CCTCC AA 208026</strain>
    </source>
</reference>
<feature type="domain" description="CopC" evidence="5">
    <location>
        <begin position="145"/>
        <end position="261"/>
    </location>
</feature>
<evidence type="ECO:0000259" key="5">
    <source>
        <dbReference type="Pfam" id="PF04234"/>
    </source>
</evidence>
<accession>A0A367FP86</accession>
<keyword evidence="4" id="KW-0812">Transmembrane</keyword>
<dbReference type="SUPFAM" id="SSF81296">
    <property type="entry name" value="E set domains"/>
    <property type="match status" value="1"/>
</dbReference>